<dbReference type="EMBL" id="JACOMF010000107">
    <property type="protein sequence ID" value="MBC4019016.1"/>
    <property type="molecule type" value="Genomic_DNA"/>
</dbReference>
<dbReference type="Pfam" id="PF23666">
    <property type="entry name" value="Rcc01698_C"/>
    <property type="match status" value="1"/>
</dbReference>
<dbReference type="Pfam" id="PF13550">
    <property type="entry name" value="Phage-tail_3"/>
    <property type="match status" value="1"/>
</dbReference>
<accession>A0A9X0UGH5</accession>
<feature type="domain" description="Rcc01698-like C-terminal" evidence="2">
    <location>
        <begin position="517"/>
        <end position="611"/>
    </location>
</feature>
<feature type="domain" description="Tip attachment protein J" evidence="1">
    <location>
        <begin position="256"/>
        <end position="418"/>
    </location>
</feature>
<dbReference type="RefSeq" id="WP_186773751.1">
    <property type="nucleotide sequence ID" value="NZ_JACOMF010000107.1"/>
</dbReference>
<comment type="caution">
    <text evidence="3">The sequence shown here is derived from an EMBL/GenBank/DDBJ whole genome shotgun (WGS) entry which is preliminary data.</text>
</comment>
<proteinExistence type="predicted"/>
<evidence type="ECO:0000259" key="2">
    <source>
        <dbReference type="Pfam" id="PF23666"/>
    </source>
</evidence>
<dbReference type="InterPro" id="IPR032876">
    <property type="entry name" value="J_dom"/>
</dbReference>
<organism evidence="3 4">
    <name type="scientific">Siccirubricoccus deserti</name>
    <dbReference type="NCBI Taxonomy" id="2013562"/>
    <lineage>
        <taxon>Bacteria</taxon>
        <taxon>Pseudomonadati</taxon>
        <taxon>Pseudomonadota</taxon>
        <taxon>Alphaproteobacteria</taxon>
        <taxon>Acetobacterales</taxon>
        <taxon>Roseomonadaceae</taxon>
        <taxon>Siccirubricoccus</taxon>
    </lineage>
</organism>
<protein>
    <recommendedName>
        <fullName evidence="5">Tip attachment protein J domain-containing protein</fullName>
    </recommendedName>
</protein>
<sequence>MATLALSVVGGIIGTALGGPVVGAAIGRGIGALAGAYIDSTLFAPKAKNTSQEGPRLGDLKSTISSYGAVIPLAFGQRIRCGTNIIWSQALIETATTTTMRSGGGKGGSKRSTSSTTSFTYAANFAAMICEGPIQAVRRIFGDGKVFYDSTQSPATNLASGVRIYLGSESQSADSLIAAVEGAANTPAYRGVAYIVFEELQLANFGNRIPQIEVDFEPAQETVGAALAKLAARAGVTALDCASIDLALPGYVVRRAASARSAMEELMTGFSLVGVGSPGGITIKPRGIASTGGMDFDQFGTGENRPAESERYTVSRAEEAAMAASISLTFADPARDYQENTVRASRQDGSAAASASYDFAIALDASLAKARAEQILRDLWAARTTIDGLRLPPSFQSLRPGDSVDVLLADAWRRVNVTKAAIGANGLVEVSGAVEIIGAWAPRTATAASPSVRPAPFPAIVPTTLVMMDIPLLSTVDDDAGFYYVAGGPAGWRSAAVLRAQDNVSFGEIAYPIGQGVIGTCGTTLADGPWLFIDEANSLDVTLLDMTDTLESTTDAGLYLGRNGALVGSEIIQFRTAALIAAGTYRLSGLVRGRMGTDRHTATHGGGERFVLLDGSIGMERVRDGLALRGATFFYKGVSLYQQASAVSSFTFTNGCEALRPYSPVAVAGLRNGGGDIALSWTRRTRIPSAWSDGVDVPLGETAERYEVEIMNGGTVVRTITELTTPAATYPAADQVTDFGNTQASLAVRVYQVSPEVGRGAARVATV</sequence>
<dbReference type="AlphaFoldDB" id="A0A9X0UGH5"/>
<evidence type="ECO:0000259" key="1">
    <source>
        <dbReference type="Pfam" id="PF13550"/>
    </source>
</evidence>
<dbReference type="Proteomes" id="UP000600101">
    <property type="component" value="Unassembled WGS sequence"/>
</dbReference>
<dbReference type="InterPro" id="IPR056490">
    <property type="entry name" value="Rcc01698_C"/>
</dbReference>
<gene>
    <name evidence="3" type="ORF">H7965_27640</name>
</gene>
<reference evidence="3" key="1">
    <citation type="submission" date="2020-08" db="EMBL/GenBank/DDBJ databases">
        <authorList>
            <person name="Hu Y."/>
            <person name="Nguyen S.V."/>
            <person name="Li F."/>
            <person name="Fanning S."/>
        </authorList>
    </citation>
    <scope>NUCLEOTIDE SEQUENCE</scope>
    <source>
        <strain evidence="3">SYSU D8009</strain>
    </source>
</reference>
<evidence type="ECO:0000313" key="3">
    <source>
        <dbReference type="EMBL" id="MBC4019016.1"/>
    </source>
</evidence>
<evidence type="ECO:0008006" key="5">
    <source>
        <dbReference type="Google" id="ProtNLM"/>
    </source>
</evidence>
<evidence type="ECO:0000313" key="4">
    <source>
        <dbReference type="Proteomes" id="UP000600101"/>
    </source>
</evidence>
<keyword evidence="4" id="KW-1185">Reference proteome</keyword>
<name>A0A9X0UGH5_9PROT</name>